<dbReference type="Gene3D" id="2.60.40.10">
    <property type="entry name" value="Immunoglobulins"/>
    <property type="match status" value="1"/>
</dbReference>
<reference evidence="4 5" key="1">
    <citation type="submission" date="2019-02" db="EMBL/GenBank/DDBJ databases">
        <title>Deep-cultivation of Planctomycetes and their phenomic and genomic characterization uncovers novel biology.</title>
        <authorList>
            <person name="Wiegand S."/>
            <person name="Jogler M."/>
            <person name="Boedeker C."/>
            <person name="Pinto D."/>
            <person name="Vollmers J."/>
            <person name="Rivas-Marin E."/>
            <person name="Kohn T."/>
            <person name="Peeters S.H."/>
            <person name="Heuer A."/>
            <person name="Rast P."/>
            <person name="Oberbeckmann S."/>
            <person name="Bunk B."/>
            <person name="Jeske O."/>
            <person name="Meyerdierks A."/>
            <person name="Storesund J.E."/>
            <person name="Kallscheuer N."/>
            <person name="Luecker S."/>
            <person name="Lage O.M."/>
            <person name="Pohl T."/>
            <person name="Merkel B.J."/>
            <person name="Hornburger P."/>
            <person name="Mueller R.-W."/>
            <person name="Bruemmer F."/>
            <person name="Labrenz M."/>
            <person name="Spormann A.M."/>
            <person name="Op Den Camp H."/>
            <person name="Overmann J."/>
            <person name="Amann R."/>
            <person name="Jetten M.S.M."/>
            <person name="Mascher T."/>
            <person name="Medema M.H."/>
            <person name="Devos D.P."/>
            <person name="Kaster A.-K."/>
            <person name="Ovreas L."/>
            <person name="Rohde M."/>
            <person name="Galperin M.Y."/>
            <person name="Jogler C."/>
        </authorList>
    </citation>
    <scope>NUCLEOTIDE SEQUENCE [LARGE SCALE GENOMIC DNA]</scope>
    <source>
        <strain evidence="4 5">Pla52n</strain>
    </source>
</reference>
<protein>
    <submittedName>
        <fullName evidence="4">Rhamnogalacturonan endolyase YesW</fullName>
        <ecNumber evidence="4">4.2.2.23</ecNumber>
    </submittedName>
</protein>
<evidence type="ECO:0000256" key="1">
    <source>
        <dbReference type="SAM" id="MobiDB-lite"/>
    </source>
</evidence>
<proteinExistence type="predicted"/>
<dbReference type="CDD" id="cd10318">
    <property type="entry name" value="RGL11"/>
    <property type="match status" value="1"/>
</dbReference>
<comment type="caution">
    <text evidence="4">The sequence shown here is derived from an EMBL/GenBank/DDBJ whole genome shotgun (WGS) entry which is preliminary data.</text>
</comment>
<evidence type="ECO:0000259" key="2">
    <source>
        <dbReference type="Pfam" id="PF18370"/>
    </source>
</evidence>
<gene>
    <name evidence="4" type="primary">yesW</name>
    <name evidence="4" type="ORF">Pla52n_66050</name>
</gene>
<dbReference type="GO" id="GO:0102210">
    <property type="term" value="F:rhamnogalacturonan endolyase activity"/>
    <property type="evidence" value="ECO:0007669"/>
    <property type="project" value="UniProtKB-EC"/>
</dbReference>
<dbReference type="InterPro" id="IPR049366">
    <property type="entry name" value="RGL11_C"/>
</dbReference>
<dbReference type="Pfam" id="PF18370">
    <property type="entry name" value="RGI_lyase"/>
    <property type="match status" value="1"/>
</dbReference>
<organism evidence="4 5">
    <name type="scientific">Stieleria varia</name>
    <dbReference type="NCBI Taxonomy" id="2528005"/>
    <lineage>
        <taxon>Bacteria</taxon>
        <taxon>Pseudomonadati</taxon>
        <taxon>Planctomycetota</taxon>
        <taxon>Planctomycetia</taxon>
        <taxon>Pirellulales</taxon>
        <taxon>Pirellulaceae</taxon>
        <taxon>Stieleria</taxon>
    </lineage>
</organism>
<dbReference type="Proteomes" id="UP000320176">
    <property type="component" value="Unassembled WGS sequence"/>
</dbReference>
<keyword evidence="4" id="KW-0456">Lyase</keyword>
<keyword evidence="5" id="KW-1185">Reference proteome</keyword>
<dbReference type="AlphaFoldDB" id="A0A5C5ZVD0"/>
<feature type="domain" description="Rhamnogalacturonan lyase family 11 C-terminal" evidence="3">
    <location>
        <begin position="141"/>
        <end position="636"/>
    </location>
</feature>
<accession>A0A5C5ZVD0</accession>
<feature type="domain" description="Rhamnogalacturonan I lyase beta-sheet" evidence="2">
    <location>
        <begin position="33"/>
        <end position="110"/>
    </location>
</feature>
<name>A0A5C5ZVD0_9BACT</name>
<evidence type="ECO:0000313" key="4">
    <source>
        <dbReference type="EMBL" id="TWT91514.1"/>
    </source>
</evidence>
<dbReference type="EMBL" id="SJPN01000016">
    <property type="protein sequence ID" value="TWT91514.1"/>
    <property type="molecule type" value="Genomic_DNA"/>
</dbReference>
<sequence>MLDTHHSFRMSRLLTCFFACLLIGQDSASAQRCMEALDRGVVALNCGDEGVFLSWRLLGTEPRDVGFDVFRQSGDSPLVKLNEQPIAGATQFRDLHADLTHPTRYWVQTVGAAAGPGDVVELPASPPEQRYLSVPLRPPEGYYAGDASVGDLDGDGAYELVVHMTGRGRDNSQSGMTSQPILHAYKLDGTLLWSIDLGRNIREGAHYTQFMVYDLDCDGKAEVVCKTGDGTVDGIGKVIGDADADHRSQPRQTGSPFSRRRGSGPREGYVLKGPEYLTVFSGQTGEALATVPYVPRRHPETDDPTPGQLKDVWGDDYGNRVDRFLACVAYLDGERPSVIMSRGYYTRTVLAAWDWRDGKLQQRWVFDSNDHDASLKFAGQGNHSISVADVDDDGRDEIIFGSLVIDDDGSPLYSTGLGHGDAQHTSDIDPERPGLETWSIHEKPGSDDPGIELRNTRTGEIYFSDAQGRDVGRGMMADIDPRFPGAEFWGGTRSLLSARGERIGPTPRSQNMAIWWDGDLLRELLDGVSIIKWDHASGVEQRVFDGRSFGLSSNNGSKSNPCLCADILGDWREELIARTSDSRQLRIYVSTIDTQHRMVTLMHDPQYRLGIAWQNVGYNQPAHPSFFLGHGMKPQPNTPIRTPE</sequence>
<dbReference type="EC" id="4.2.2.23" evidence="4"/>
<dbReference type="InterPro" id="IPR034641">
    <property type="entry name" value="RGL11"/>
</dbReference>
<evidence type="ECO:0000259" key="3">
    <source>
        <dbReference type="Pfam" id="PF21348"/>
    </source>
</evidence>
<dbReference type="SUPFAM" id="SSF69318">
    <property type="entry name" value="Integrin alpha N-terminal domain"/>
    <property type="match status" value="1"/>
</dbReference>
<dbReference type="InterPro" id="IPR028994">
    <property type="entry name" value="Integrin_alpha_N"/>
</dbReference>
<dbReference type="Pfam" id="PF21348">
    <property type="entry name" value="RGL11_C"/>
    <property type="match status" value="1"/>
</dbReference>
<feature type="region of interest" description="Disordered" evidence="1">
    <location>
        <begin position="238"/>
        <end position="269"/>
    </location>
</feature>
<dbReference type="InterPro" id="IPR013783">
    <property type="entry name" value="Ig-like_fold"/>
</dbReference>
<dbReference type="PANTHER" id="PTHR43118:SF1">
    <property type="entry name" value="RHAMNOGALACTURONAN LYASE (EUROFUNG)"/>
    <property type="match status" value="1"/>
</dbReference>
<dbReference type="PANTHER" id="PTHR43118">
    <property type="entry name" value="RHAMNOGALACTURONAN LYASE (EUROFUNG)"/>
    <property type="match status" value="1"/>
</dbReference>
<evidence type="ECO:0000313" key="5">
    <source>
        <dbReference type="Proteomes" id="UP000320176"/>
    </source>
</evidence>
<dbReference type="InterPro" id="IPR041624">
    <property type="entry name" value="RGI_lyase"/>
</dbReference>